<evidence type="ECO:0000259" key="1">
    <source>
        <dbReference type="Pfam" id="PF09722"/>
    </source>
</evidence>
<dbReference type="Pfam" id="PF20432">
    <property type="entry name" value="Xre-like-HTH"/>
    <property type="match status" value="1"/>
</dbReference>
<dbReference type="InterPro" id="IPR011979">
    <property type="entry name" value="Antitox_Xre"/>
</dbReference>
<feature type="domain" description="Antitoxin Xre/MbcA/ParS-like toxin-binding" evidence="1">
    <location>
        <begin position="85"/>
        <end position="135"/>
    </location>
</feature>
<reference evidence="3 4" key="1">
    <citation type="submission" date="2016-10" db="EMBL/GenBank/DDBJ databases">
        <authorList>
            <person name="de Groot N.N."/>
        </authorList>
    </citation>
    <scope>NUCLEOTIDE SEQUENCE [LARGE SCALE GENOMIC DNA]</scope>
    <source>
        <strain evidence="3 4">HL3</strain>
    </source>
</reference>
<dbReference type="InterPro" id="IPR046847">
    <property type="entry name" value="Xre-like_HTH"/>
</dbReference>
<dbReference type="AlphaFoldDB" id="A0A1I1US05"/>
<gene>
    <name evidence="3" type="ORF">SAMN05660831_02175</name>
</gene>
<dbReference type="Proteomes" id="UP000198611">
    <property type="component" value="Unassembled WGS sequence"/>
</dbReference>
<protein>
    <submittedName>
        <fullName evidence="3">Putative toxin-antitoxin system antitoxin component, TIGR02293 family</fullName>
    </submittedName>
</protein>
<dbReference type="RefSeq" id="WP_093428799.1">
    <property type="nucleotide sequence ID" value="NZ_FOMJ01000007.1"/>
</dbReference>
<feature type="domain" description="Antitoxin Xre-like helix-turn-helix" evidence="2">
    <location>
        <begin position="20"/>
        <end position="79"/>
    </location>
</feature>
<dbReference type="EMBL" id="FOMJ01000007">
    <property type="protein sequence ID" value="SFD70770.1"/>
    <property type="molecule type" value="Genomic_DNA"/>
</dbReference>
<dbReference type="GO" id="GO:0003677">
    <property type="term" value="F:DNA binding"/>
    <property type="evidence" value="ECO:0007669"/>
    <property type="project" value="InterPro"/>
</dbReference>
<name>A0A1I1US05_9GAMM</name>
<dbReference type="NCBIfam" id="TIGR02293">
    <property type="entry name" value="TAS_TIGR02293"/>
    <property type="match status" value="1"/>
</dbReference>
<evidence type="ECO:0000313" key="4">
    <source>
        <dbReference type="Proteomes" id="UP000198611"/>
    </source>
</evidence>
<dbReference type="Pfam" id="PF09722">
    <property type="entry name" value="Xre_MbcA_ParS_C"/>
    <property type="match status" value="1"/>
</dbReference>
<evidence type="ECO:0000259" key="2">
    <source>
        <dbReference type="Pfam" id="PF20432"/>
    </source>
</evidence>
<evidence type="ECO:0000313" key="3">
    <source>
        <dbReference type="EMBL" id="SFD70770.1"/>
    </source>
</evidence>
<dbReference type="STRING" id="1123397.SAMN05660831_02175"/>
<keyword evidence="4" id="KW-1185">Reference proteome</keyword>
<organism evidence="3 4">
    <name type="scientific">Thiohalospira halophila DSM 15071</name>
    <dbReference type="NCBI Taxonomy" id="1123397"/>
    <lineage>
        <taxon>Bacteria</taxon>
        <taxon>Pseudomonadati</taxon>
        <taxon>Pseudomonadota</taxon>
        <taxon>Gammaproteobacteria</taxon>
        <taxon>Thiohalospirales</taxon>
        <taxon>Thiohalospiraceae</taxon>
        <taxon>Thiohalospira</taxon>
    </lineage>
</organism>
<dbReference type="InterPro" id="IPR024467">
    <property type="entry name" value="Xre/MbcA/ParS-like_toxin-bd"/>
</dbReference>
<accession>A0A1I1US05</accession>
<sequence>MTGSTSLWEELGIPPRGPALHQALHEGLPYATFQSLAEAADLDRAALRRAVAISPATLSRRARQGRFSAEESDRLFRFAQLYEAAVGLFEGDAEAAIHWIRQPVRGLGGERPIDMLTTSAESQAVLDLIGQLEHGVIA</sequence>
<dbReference type="OrthoDB" id="5797199at2"/>
<proteinExistence type="predicted"/>